<dbReference type="GO" id="GO:0003824">
    <property type="term" value="F:catalytic activity"/>
    <property type="evidence" value="ECO:0007669"/>
    <property type="project" value="InterPro"/>
</dbReference>
<comment type="caution">
    <text evidence="7">The sequence shown here is derived from an EMBL/GenBank/DDBJ whole genome shotgun (WGS) entry which is preliminary data.</text>
</comment>
<dbReference type="EMBL" id="CAJPDQ010000043">
    <property type="protein sequence ID" value="CAF9932278.1"/>
    <property type="molecule type" value="Genomic_DNA"/>
</dbReference>
<organism evidence="7 8">
    <name type="scientific">Gomphillus americanus</name>
    <dbReference type="NCBI Taxonomy" id="1940652"/>
    <lineage>
        <taxon>Eukaryota</taxon>
        <taxon>Fungi</taxon>
        <taxon>Dikarya</taxon>
        <taxon>Ascomycota</taxon>
        <taxon>Pezizomycotina</taxon>
        <taxon>Lecanoromycetes</taxon>
        <taxon>OSLEUM clade</taxon>
        <taxon>Ostropomycetidae</taxon>
        <taxon>Ostropales</taxon>
        <taxon>Graphidaceae</taxon>
        <taxon>Gomphilloideae</taxon>
        <taxon>Gomphillus</taxon>
    </lineage>
</organism>
<keyword evidence="2" id="KW-0040">ANK repeat</keyword>
<dbReference type="PANTHER" id="PTHR46082:SF11">
    <property type="entry name" value="AAA+ ATPASE DOMAIN-CONTAINING PROTEIN-RELATED"/>
    <property type="match status" value="1"/>
</dbReference>
<dbReference type="InterPro" id="IPR054471">
    <property type="entry name" value="GPIID_WHD"/>
</dbReference>
<sequence>MSELKVLGSVSEYQIGWITSLNIELAAATALLDECHDQPLDFMPGDTDDNVYTWGHVSNHNVVVVGLPEGQYGLINATSTTERLLSSLPHIKIGLLVGVGAGLVDSGLDIRLGDVAVSRPEGSTGGVVQYDTFKAKKEGFERIGILQPPPKVLLNALKKLRAKHELEESKMPDILRQAMTRHPKFMQKYAHPGSERDHLFREVIGAGVPTEEEVKRAPRQTLNPEIHYGIIISGNILVKDARVRNDIIKNVGQSCVCLEMEAAGLMNNFPCIVIRGISDYADSHKNDEWQRYASATAAAFAKELLLYVPKSEMDQTKNIKQVLAGVRSAVDTLNANMAQAEAKAHDEKVSKFLQILYPHSYAERKDRNPKRIDGTCQWFTEHTLFNQWRDGHTANTLWVSADPGCGKSVLAKYLVDEVLSKENHTICYFFFKDDFADQRTACNAVRAMIHQLVSAQRTIMTAAILATTEAHGDKVVDSFAGLWSMFLELGKNLETNAICILDALDECQDGDRSMLIKAIGENSSQKNHVKILVLGRPYFNIQNEFDRTGAEIPVLHLSGESDDERELISKEIDLVIRHRIQIFCAHRQLSKIDHDFLVTRLVSVPQKTYLWAHLTMTIIEDTLGFTRGDARVICENLPSSVNAAYEKILERSVDTRRTRLLLELVLVAKRPLKVDETCLLLALDSSQADYKQLEEFLEPEDRFKQTVRNLCGLFVVIVDGRLYLLHQTAREFLVGKKLTEATPAISNFSTPLAITNQSNCEFGDEFLDLVYRYCLTNREQGKSWLSVFLASLRFSERCLPNKHLIRGRLMADSHASTLMVACFFGLASLVERHFRGKWKQNWGQDTMSEALWSALYSDCVSTIEVLIKYGVDLNTACCLTTASGTKLLKSEFPIRVAFVHNSKAVVELLLQHDILYYAEDQGYETLFHTALTIRKNTARRSLEHGVKDGSKSEGSPPKRSTFSFEERQRLLSEDVLQVLLEYGANPQAMNRWKEDPLLCFYDCPMNHGIDCAYLRTLLWTAAADNVDRQTIYGRTALSYAANSGCLDCVEDLLRRKASVHIQDSSGKSPLHYAVSSLSYDGSPNGPVITELLNAGANVHLRDKQGHTALFAFTKGREWSTNIFLMLVRAGACIHDKLEDGTTPLHHVTQIKQIEDFLAHGADANVQAADGSTPLMYLSSNRLHHRVDDQFQLIHTMLQYNPDLTRFNHMGFSALMQYFIGSDHRRCQSICNLLWTGNQKDLMRTSFTLGFLFYLIARRRCTACIDFLLSHELVISLGTLILMGAIIDAQDLEGMTPLVRACKRISELVPEDLPQKLSRDPLALDCIISILRNGADANIADNEGRKAFSYAKEYQPRTGIEKNRIKTIIPMLEEKQKHPKPVRFTIRRT</sequence>
<evidence type="ECO:0000259" key="5">
    <source>
        <dbReference type="Pfam" id="PF23239"/>
    </source>
</evidence>
<proteinExistence type="predicted"/>
<dbReference type="OrthoDB" id="194358at2759"/>
<evidence type="ECO:0000259" key="6">
    <source>
        <dbReference type="Pfam" id="PF24883"/>
    </source>
</evidence>
<feature type="region of interest" description="Disordered" evidence="3">
    <location>
        <begin position="942"/>
        <end position="963"/>
    </location>
</feature>
<dbReference type="InterPro" id="IPR027417">
    <property type="entry name" value="P-loop_NTPase"/>
</dbReference>
<dbReference type="InterPro" id="IPR053137">
    <property type="entry name" value="NLR-like"/>
</dbReference>
<dbReference type="Pfam" id="PF23239">
    <property type="entry name" value="DUF7069"/>
    <property type="match status" value="1"/>
</dbReference>
<dbReference type="PROSITE" id="PS50088">
    <property type="entry name" value="ANK_REPEAT"/>
    <property type="match status" value="2"/>
</dbReference>
<dbReference type="Gene3D" id="3.40.50.1580">
    <property type="entry name" value="Nucleoside phosphorylase domain"/>
    <property type="match status" value="1"/>
</dbReference>
<feature type="domain" description="Nephrocystin 3-like N-terminal" evidence="6">
    <location>
        <begin position="374"/>
        <end position="536"/>
    </location>
</feature>
<evidence type="ECO:0000313" key="7">
    <source>
        <dbReference type="EMBL" id="CAF9932278.1"/>
    </source>
</evidence>
<dbReference type="InterPro" id="IPR035994">
    <property type="entry name" value="Nucleoside_phosphorylase_sf"/>
</dbReference>
<dbReference type="InterPro" id="IPR036770">
    <property type="entry name" value="Ankyrin_rpt-contain_sf"/>
</dbReference>
<dbReference type="InterPro" id="IPR056884">
    <property type="entry name" value="NPHP3-like_N"/>
</dbReference>
<accession>A0A8H3G344</accession>
<evidence type="ECO:0000256" key="1">
    <source>
        <dbReference type="ARBA" id="ARBA00022737"/>
    </source>
</evidence>
<dbReference type="SMART" id="SM00248">
    <property type="entry name" value="ANK"/>
    <property type="match status" value="6"/>
</dbReference>
<evidence type="ECO:0000256" key="2">
    <source>
        <dbReference type="PROSITE-ProRule" id="PRU00023"/>
    </source>
</evidence>
<dbReference type="InterPro" id="IPR002110">
    <property type="entry name" value="Ankyrin_rpt"/>
</dbReference>
<keyword evidence="1" id="KW-0677">Repeat</keyword>
<dbReference type="SUPFAM" id="SSF53167">
    <property type="entry name" value="Purine and uridine phosphorylases"/>
    <property type="match status" value="1"/>
</dbReference>
<dbReference type="Gene3D" id="3.40.50.300">
    <property type="entry name" value="P-loop containing nucleotide triphosphate hydrolases"/>
    <property type="match status" value="1"/>
</dbReference>
<evidence type="ECO:0000313" key="8">
    <source>
        <dbReference type="Proteomes" id="UP000664169"/>
    </source>
</evidence>
<evidence type="ECO:0000256" key="3">
    <source>
        <dbReference type="SAM" id="MobiDB-lite"/>
    </source>
</evidence>
<gene>
    <name evidence="7" type="ORF">GOMPHAMPRED_006539</name>
</gene>
<feature type="compositionally biased region" description="Basic and acidic residues" evidence="3">
    <location>
        <begin position="942"/>
        <end position="951"/>
    </location>
</feature>
<dbReference type="SUPFAM" id="SSF52540">
    <property type="entry name" value="P-loop containing nucleoside triphosphate hydrolases"/>
    <property type="match status" value="1"/>
</dbReference>
<dbReference type="Gene3D" id="1.25.40.20">
    <property type="entry name" value="Ankyrin repeat-containing domain"/>
    <property type="match status" value="2"/>
</dbReference>
<reference evidence="7" key="1">
    <citation type="submission" date="2021-03" db="EMBL/GenBank/DDBJ databases">
        <authorList>
            <person name="Tagirdzhanova G."/>
        </authorList>
    </citation>
    <scope>NUCLEOTIDE SEQUENCE</scope>
</reference>
<evidence type="ECO:0000259" key="4">
    <source>
        <dbReference type="Pfam" id="PF22939"/>
    </source>
</evidence>
<feature type="domain" description="DUF7069" evidence="5">
    <location>
        <begin position="568"/>
        <end position="630"/>
    </location>
</feature>
<feature type="repeat" description="ANK" evidence="2">
    <location>
        <begin position="1032"/>
        <end position="1064"/>
    </location>
</feature>
<feature type="domain" description="GPI inositol-deacylase winged helix" evidence="4">
    <location>
        <begin position="656"/>
        <end position="738"/>
    </location>
</feature>
<name>A0A8H3G344_9LECA</name>
<dbReference type="InterPro" id="IPR055497">
    <property type="entry name" value="DUF7069"/>
</dbReference>
<feature type="repeat" description="ANK" evidence="2">
    <location>
        <begin position="1065"/>
        <end position="1103"/>
    </location>
</feature>
<keyword evidence="8" id="KW-1185">Reference proteome</keyword>
<dbReference type="Pfam" id="PF24883">
    <property type="entry name" value="NPHP3_N"/>
    <property type="match status" value="1"/>
</dbReference>
<dbReference type="Proteomes" id="UP000664169">
    <property type="component" value="Unassembled WGS sequence"/>
</dbReference>
<protein>
    <submittedName>
        <fullName evidence="7">Uncharacterized protein</fullName>
    </submittedName>
</protein>
<dbReference type="GO" id="GO:0009116">
    <property type="term" value="P:nucleoside metabolic process"/>
    <property type="evidence" value="ECO:0007669"/>
    <property type="project" value="InterPro"/>
</dbReference>
<dbReference type="SUPFAM" id="SSF48403">
    <property type="entry name" value="Ankyrin repeat"/>
    <property type="match status" value="3"/>
</dbReference>
<dbReference type="Pfam" id="PF22939">
    <property type="entry name" value="WHD_GPIID"/>
    <property type="match status" value="1"/>
</dbReference>
<dbReference type="PROSITE" id="PS50297">
    <property type="entry name" value="ANK_REP_REGION"/>
    <property type="match status" value="2"/>
</dbReference>
<dbReference type="PANTHER" id="PTHR46082">
    <property type="entry name" value="ATP/GTP-BINDING PROTEIN-RELATED"/>
    <property type="match status" value="1"/>
</dbReference>
<dbReference type="Pfam" id="PF12796">
    <property type="entry name" value="Ank_2"/>
    <property type="match status" value="1"/>
</dbReference>